<organism evidence="1 2">
    <name type="scientific">Armillaria solidipes</name>
    <dbReference type="NCBI Taxonomy" id="1076256"/>
    <lineage>
        <taxon>Eukaryota</taxon>
        <taxon>Fungi</taxon>
        <taxon>Dikarya</taxon>
        <taxon>Basidiomycota</taxon>
        <taxon>Agaricomycotina</taxon>
        <taxon>Agaricomycetes</taxon>
        <taxon>Agaricomycetidae</taxon>
        <taxon>Agaricales</taxon>
        <taxon>Marasmiineae</taxon>
        <taxon>Physalacriaceae</taxon>
        <taxon>Armillaria</taxon>
    </lineage>
</organism>
<dbReference type="Proteomes" id="UP000218334">
    <property type="component" value="Unassembled WGS sequence"/>
</dbReference>
<proteinExistence type="predicted"/>
<dbReference type="PANTHER" id="PTHR38926:SF72">
    <property type="entry name" value="IM:7136021-RELATED"/>
    <property type="match status" value="1"/>
</dbReference>
<reference evidence="2" key="1">
    <citation type="journal article" date="2017" name="Nat. Ecol. Evol.">
        <title>Genome expansion and lineage-specific genetic innovations in the forest pathogenic fungi Armillaria.</title>
        <authorList>
            <person name="Sipos G."/>
            <person name="Prasanna A.N."/>
            <person name="Walter M.C."/>
            <person name="O'Connor E."/>
            <person name="Balint B."/>
            <person name="Krizsan K."/>
            <person name="Kiss B."/>
            <person name="Hess J."/>
            <person name="Varga T."/>
            <person name="Slot J."/>
            <person name="Riley R."/>
            <person name="Boka B."/>
            <person name="Rigling D."/>
            <person name="Barry K."/>
            <person name="Lee J."/>
            <person name="Mihaltcheva S."/>
            <person name="LaButti K."/>
            <person name="Lipzen A."/>
            <person name="Waldron R."/>
            <person name="Moloney N.M."/>
            <person name="Sperisen C."/>
            <person name="Kredics L."/>
            <person name="Vagvoelgyi C."/>
            <person name="Patrignani A."/>
            <person name="Fitzpatrick D."/>
            <person name="Nagy I."/>
            <person name="Doyle S."/>
            <person name="Anderson J.B."/>
            <person name="Grigoriev I.V."/>
            <person name="Gueldener U."/>
            <person name="Muensterkoetter M."/>
            <person name="Nagy L.G."/>
        </authorList>
    </citation>
    <scope>NUCLEOTIDE SEQUENCE [LARGE SCALE GENOMIC DNA]</scope>
    <source>
        <strain evidence="2">28-4</strain>
    </source>
</reference>
<dbReference type="InterPro" id="IPR036047">
    <property type="entry name" value="F-box-like_dom_sf"/>
</dbReference>
<accession>A0A2H3AN45</accession>
<protein>
    <submittedName>
        <fullName evidence="1">Uncharacterized protein</fullName>
    </submittedName>
</protein>
<name>A0A2H3AN45_9AGAR</name>
<dbReference type="STRING" id="1076256.A0A2H3AN45"/>
<dbReference type="EMBL" id="KZ293490">
    <property type="protein sequence ID" value="PBK60259.1"/>
    <property type="molecule type" value="Genomic_DNA"/>
</dbReference>
<keyword evidence="2" id="KW-1185">Reference proteome</keyword>
<evidence type="ECO:0000313" key="2">
    <source>
        <dbReference type="Proteomes" id="UP000218334"/>
    </source>
</evidence>
<dbReference type="SUPFAM" id="SSF81383">
    <property type="entry name" value="F-box domain"/>
    <property type="match status" value="1"/>
</dbReference>
<gene>
    <name evidence="1" type="ORF">ARMSODRAFT_733770</name>
</gene>
<evidence type="ECO:0000313" key="1">
    <source>
        <dbReference type="EMBL" id="PBK60259.1"/>
    </source>
</evidence>
<dbReference type="AlphaFoldDB" id="A0A2H3AN45"/>
<dbReference type="Gene3D" id="1.20.1280.50">
    <property type="match status" value="1"/>
</dbReference>
<sequence length="462" mass="52669">MTSYDAMGIPSYSPTVDVTTLLRSWSSPDRIDKITMAHVRLDMIAVDSLVQPRLEHLKQLESEVSRLRAELDVISPMLDKYHSFHAPIRRLSPEVLLSIFSHLQPGPMPLKDDAPWVLTRVCSSWRDIVTHTSTLWSTIRMDCPLPLRPDLVCMSTLFTSSLRYSNNAPLDITLTSYQTIRATHRIAMLLTEHSIRWRSLVTGSDRFIPNDLPALEKLDLRMFSDLFYTLQAPRLHTLILSKLYGIPFSRFPSLRRLECSITHSAQLITLLAEAKQLTSLRVDCQEYSDPEMLPGSGVTSYLLELHLPNKVPEALLHISFPLLHSLTFGLPLCSPHDDEPGDIYILDNLHCPRLSTLILNDPTSFLSLKRLLSCPISRLDLVVGAQSVYYALNSTPLPHLEDLRITDKSPWGWWEMLKVIKMKKSLRNVEIKSVSPESIREVFRRENFPNELTISFSLCSGY</sequence>
<dbReference type="PANTHER" id="PTHR38926">
    <property type="entry name" value="F-BOX DOMAIN CONTAINING PROTEIN, EXPRESSED"/>
    <property type="match status" value="1"/>
</dbReference>